<evidence type="ECO:0000313" key="2">
    <source>
        <dbReference type="EMBL" id="GGJ58953.1"/>
    </source>
</evidence>
<evidence type="ECO:0000313" key="3">
    <source>
        <dbReference type="Proteomes" id="UP000606115"/>
    </source>
</evidence>
<organism evidence="2 3">
    <name type="scientific">Glutamicibacter ardleyensis</name>
    <dbReference type="NCBI Taxonomy" id="225894"/>
    <lineage>
        <taxon>Bacteria</taxon>
        <taxon>Bacillati</taxon>
        <taxon>Actinomycetota</taxon>
        <taxon>Actinomycetes</taxon>
        <taxon>Micrococcales</taxon>
        <taxon>Micrococcaceae</taxon>
        <taxon>Glutamicibacter</taxon>
    </lineage>
</organism>
<gene>
    <name evidence="2" type="ORF">GCM10007173_17100</name>
</gene>
<evidence type="ECO:0000256" key="1">
    <source>
        <dbReference type="SAM" id="MobiDB-lite"/>
    </source>
</evidence>
<dbReference type="RefSeq" id="WP_188685069.1">
    <property type="nucleotide sequence ID" value="NZ_BMKX01000003.1"/>
</dbReference>
<dbReference type="EMBL" id="BMKX01000003">
    <property type="protein sequence ID" value="GGJ58953.1"/>
    <property type="molecule type" value="Genomic_DNA"/>
</dbReference>
<dbReference type="Proteomes" id="UP000606115">
    <property type="component" value="Unassembled WGS sequence"/>
</dbReference>
<name>A0ABQ2DJ34_9MICC</name>
<reference evidence="3" key="1">
    <citation type="journal article" date="2019" name="Int. J. Syst. Evol. Microbiol.">
        <title>The Global Catalogue of Microorganisms (GCM) 10K type strain sequencing project: providing services to taxonomists for standard genome sequencing and annotation.</title>
        <authorList>
            <consortium name="The Broad Institute Genomics Platform"/>
            <consortium name="The Broad Institute Genome Sequencing Center for Infectious Disease"/>
            <person name="Wu L."/>
            <person name="Ma J."/>
        </authorList>
    </citation>
    <scope>NUCLEOTIDE SEQUENCE [LARGE SCALE GENOMIC DNA]</scope>
    <source>
        <strain evidence="3">CGMCC 1.3685</strain>
    </source>
</reference>
<protein>
    <submittedName>
        <fullName evidence="2">Uncharacterized protein</fullName>
    </submittedName>
</protein>
<accession>A0ABQ2DJ34</accession>
<dbReference type="GeneID" id="303304080"/>
<sequence>MKHDPRYIKRIGLAVEMADGEQIMFFTESPGAEIQIETNTEFERFYDGMIVRPMRIDQQTKITISGIRGYQMHTRAPESTAQSIDRIHEITGGNPDDYR</sequence>
<comment type="caution">
    <text evidence="2">The sequence shown here is derived from an EMBL/GenBank/DDBJ whole genome shotgun (WGS) entry which is preliminary data.</text>
</comment>
<proteinExistence type="predicted"/>
<feature type="region of interest" description="Disordered" evidence="1">
    <location>
        <begin position="75"/>
        <end position="99"/>
    </location>
</feature>
<keyword evidence="3" id="KW-1185">Reference proteome</keyword>